<evidence type="ECO:0000256" key="4">
    <source>
        <dbReference type="ARBA" id="ARBA00022692"/>
    </source>
</evidence>
<keyword evidence="2 9" id="KW-0813">Transport</keyword>
<evidence type="ECO:0000256" key="5">
    <source>
        <dbReference type="ARBA" id="ARBA00022729"/>
    </source>
</evidence>
<keyword evidence="7 9" id="KW-0472">Membrane</keyword>
<name>H3ZET8_9ALTE</name>
<reference evidence="15 16" key="1">
    <citation type="journal article" date="2012" name="J. Bacteriol.">
        <title>Genome Sequence of Extracellular-Protease-Producing Alishewanella jeotgali Isolated from Traditional Korean Fermented Seafood.</title>
        <authorList>
            <person name="Jung J."/>
            <person name="Chun J."/>
            <person name="Park W."/>
        </authorList>
    </citation>
    <scope>NUCLEOTIDE SEQUENCE [LARGE SCALE GENOMIC DNA]</scope>
    <source>
        <strain evidence="15 16">KCTC 22429</strain>
    </source>
</reference>
<proteinExistence type="inferred from homology"/>
<evidence type="ECO:0000256" key="2">
    <source>
        <dbReference type="ARBA" id="ARBA00022448"/>
    </source>
</evidence>
<evidence type="ECO:0000256" key="3">
    <source>
        <dbReference type="ARBA" id="ARBA00022452"/>
    </source>
</evidence>
<dbReference type="PANTHER" id="PTHR47234:SF2">
    <property type="entry name" value="TONB-DEPENDENT RECEPTOR"/>
    <property type="match status" value="1"/>
</dbReference>
<dbReference type="PATRIC" id="fig|1129374.4.peg.1874"/>
<gene>
    <name evidence="15" type="ORF">AJE_09364</name>
</gene>
<dbReference type="PROSITE" id="PS52016">
    <property type="entry name" value="TONB_DEPENDENT_REC_3"/>
    <property type="match status" value="1"/>
</dbReference>
<feature type="chain" id="PRO_5003591313" evidence="12">
    <location>
        <begin position="31"/>
        <end position="952"/>
    </location>
</feature>
<dbReference type="PANTHER" id="PTHR47234">
    <property type="match status" value="1"/>
</dbReference>
<evidence type="ECO:0000256" key="1">
    <source>
        <dbReference type="ARBA" id="ARBA00004571"/>
    </source>
</evidence>
<evidence type="ECO:0000256" key="10">
    <source>
        <dbReference type="PROSITE-ProRule" id="PRU10144"/>
    </source>
</evidence>
<sequence>MSVSLSKVNSLRLSVVAAAVAAASPQWVVAEESPQAATERIQVTGSRILREGAIAPSPVTVISGRDLVETGAMNIGEVLKELPSLAATYSLANAGRFIGTAGLSLLDLRGMGASRTLVLVDGRRHVASSAGSAAVDTNSIPTAWLDSVEIITGGASAVYGADAVTGVVNFKLKKDIQGFDLVLSRGFAQDNPYDNHKALLSFGTDFAAGRGNFAVAAEFSGQEGMNATDRRQTRTSYMAVANPADRDVRDSNGVTIHDGIPDRITVANAGWYDSSTAGNFNLNGKWYIFNQDGSVRLQNLGTTYGNIEHCSNCEFLDLRQYQDLQPSFNRQNLNMKANFDLTDSINLFAEGKYVRSKGSNEGQPSFFEYSSAIRIMRDNAYLDDSMAALMDANNLDSIRIHRFQKDAGRRFEQNTRTTSRFVAGAQGELSADWGFEAYVTHGETKLEQVNYNNLIRTNFAQSVDAVVDANGRIVCRDATARANGCAPTSLFGDNAINEAARNWFNTTSYSHSTIRQQVANASVNNSGLFELPAGMVGFSAGAEYRKEQSESVPDRFAATGATFLNSLQYMRGEFDVKEAFTEVSVPLLSDLPLIQDLVFDAAVRYANYSTIGDATSWKTGLDWSLNSEFRIRATYSEALRAPNISELFGPQNQTFFRVTDPCATTERQSQARVNNCAAIGIAPDFQLNNPAATVEGLSGGNPDLRAEKSDSYTVGFVYQPDFIRGFSMTVDYWSIEIDDAIAAISAQNILNRCVDSASGPNMQFCNLVQRNPQTQTLRLITSVVQNVAAQTASGIDFEFGYDFDALGGRFNTKLIGTWLESRKTYSFQSFPNEYIENAGVAGDATWQANLSVNYRYDAWTAGFKTRYIDAVSLFTNQSLAQNPDPSDIMSYGSYFVTDIRLGYDFASGVKLAFGVDNLFNRDLPGVALGTTAETGLYNNIGRFFYTSFSYAF</sequence>
<keyword evidence="15" id="KW-0675">Receptor</keyword>
<dbReference type="Proteomes" id="UP000012046">
    <property type="component" value="Unassembled WGS sequence"/>
</dbReference>
<evidence type="ECO:0000256" key="12">
    <source>
        <dbReference type="SAM" id="SignalP"/>
    </source>
</evidence>
<keyword evidence="16" id="KW-1185">Reference proteome</keyword>
<dbReference type="RefSeq" id="WP_008950657.1">
    <property type="nucleotide sequence ID" value="NZ_AHTH01000026.1"/>
</dbReference>
<evidence type="ECO:0000313" key="15">
    <source>
        <dbReference type="EMBL" id="EHR40890.1"/>
    </source>
</evidence>
<dbReference type="AlphaFoldDB" id="H3ZET8"/>
<dbReference type="eggNOG" id="COG4771">
    <property type="taxonomic scope" value="Bacteria"/>
</dbReference>
<evidence type="ECO:0000256" key="11">
    <source>
        <dbReference type="RuleBase" id="RU003357"/>
    </source>
</evidence>
<evidence type="ECO:0000259" key="14">
    <source>
        <dbReference type="Pfam" id="PF07715"/>
    </source>
</evidence>
<dbReference type="InterPro" id="IPR036942">
    <property type="entry name" value="Beta-barrel_TonB_sf"/>
</dbReference>
<keyword evidence="5 12" id="KW-0732">Signal</keyword>
<protein>
    <submittedName>
        <fullName evidence="15">TonB-dependent receptor</fullName>
    </submittedName>
</protein>
<keyword evidence="6 11" id="KW-0798">TonB box</keyword>
<dbReference type="InterPro" id="IPR037066">
    <property type="entry name" value="Plug_dom_sf"/>
</dbReference>
<feature type="domain" description="TonB-dependent receptor plug" evidence="14">
    <location>
        <begin position="55"/>
        <end position="167"/>
    </location>
</feature>
<dbReference type="InterPro" id="IPR039426">
    <property type="entry name" value="TonB-dep_rcpt-like"/>
</dbReference>
<dbReference type="CDD" id="cd01347">
    <property type="entry name" value="ligand_gated_channel"/>
    <property type="match status" value="1"/>
</dbReference>
<dbReference type="Gene3D" id="2.170.130.10">
    <property type="entry name" value="TonB-dependent receptor, plug domain"/>
    <property type="match status" value="1"/>
</dbReference>
<accession>H3ZET8</accession>
<feature type="domain" description="TonB-dependent receptor-like beta-barrel" evidence="13">
    <location>
        <begin position="413"/>
        <end position="918"/>
    </location>
</feature>
<dbReference type="Gene3D" id="2.40.170.20">
    <property type="entry name" value="TonB-dependent receptor, beta-barrel domain"/>
    <property type="match status" value="1"/>
</dbReference>
<dbReference type="InterPro" id="IPR012910">
    <property type="entry name" value="Plug_dom"/>
</dbReference>
<dbReference type="eggNOG" id="COG1629">
    <property type="taxonomic scope" value="Bacteria"/>
</dbReference>
<feature type="signal peptide" evidence="12">
    <location>
        <begin position="1"/>
        <end position="30"/>
    </location>
</feature>
<organism evidence="15 16">
    <name type="scientific">Alishewanella jeotgali KCTC 22429</name>
    <dbReference type="NCBI Taxonomy" id="1129374"/>
    <lineage>
        <taxon>Bacteria</taxon>
        <taxon>Pseudomonadati</taxon>
        <taxon>Pseudomonadota</taxon>
        <taxon>Gammaproteobacteria</taxon>
        <taxon>Alteromonadales</taxon>
        <taxon>Alteromonadaceae</taxon>
        <taxon>Alishewanella</taxon>
    </lineage>
</organism>
<evidence type="ECO:0000259" key="13">
    <source>
        <dbReference type="Pfam" id="PF00593"/>
    </source>
</evidence>
<dbReference type="InterPro" id="IPR010917">
    <property type="entry name" value="TonB_rcpt_CS"/>
</dbReference>
<comment type="caution">
    <text evidence="15">The sequence shown here is derived from an EMBL/GenBank/DDBJ whole genome shotgun (WGS) entry which is preliminary data.</text>
</comment>
<dbReference type="Pfam" id="PF00593">
    <property type="entry name" value="TonB_dep_Rec_b-barrel"/>
    <property type="match status" value="1"/>
</dbReference>
<evidence type="ECO:0000256" key="8">
    <source>
        <dbReference type="ARBA" id="ARBA00023237"/>
    </source>
</evidence>
<keyword evidence="8 9" id="KW-0998">Cell outer membrane</keyword>
<feature type="short sequence motif" description="TonB C-terminal box" evidence="10">
    <location>
        <begin position="935"/>
        <end position="952"/>
    </location>
</feature>
<dbReference type="GO" id="GO:0009279">
    <property type="term" value="C:cell outer membrane"/>
    <property type="evidence" value="ECO:0007669"/>
    <property type="project" value="UniProtKB-SubCell"/>
</dbReference>
<dbReference type="PROSITE" id="PS01156">
    <property type="entry name" value="TONB_DEPENDENT_REC_2"/>
    <property type="match status" value="1"/>
</dbReference>
<dbReference type="STRING" id="1129374.AJE_09364"/>
<evidence type="ECO:0000256" key="9">
    <source>
        <dbReference type="PROSITE-ProRule" id="PRU01360"/>
    </source>
</evidence>
<evidence type="ECO:0000256" key="6">
    <source>
        <dbReference type="ARBA" id="ARBA00023077"/>
    </source>
</evidence>
<keyword evidence="4 9" id="KW-0812">Transmembrane</keyword>
<dbReference type="EMBL" id="AHTH01000026">
    <property type="protein sequence ID" value="EHR40890.1"/>
    <property type="molecule type" value="Genomic_DNA"/>
</dbReference>
<evidence type="ECO:0000256" key="7">
    <source>
        <dbReference type="ARBA" id="ARBA00023136"/>
    </source>
</evidence>
<evidence type="ECO:0000313" key="16">
    <source>
        <dbReference type="Proteomes" id="UP000012046"/>
    </source>
</evidence>
<dbReference type="Pfam" id="PF07715">
    <property type="entry name" value="Plug"/>
    <property type="match status" value="1"/>
</dbReference>
<keyword evidence="3 9" id="KW-1134">Transmembrane beta strand</keyword>
<comment type="similarity">
    <text evidence="9 11">Belongs to the TonB-dependent receptor family.</text>
</comment>
<dbReference type="SUPFAM" id="SSF56935">
    <property type="entry name" value="Porins"/>
    <property type="match status" value="1"/>
</dbReference>
<comment type="subcellular location">
    <subcellularLocation>
        <location evidence="1 9">Cell outer membrane</location>
        <topology evidence="1 9">Multi-pass membrane protein</topology>
    </subcellularLocation>
</comment>
<dbReference type="InterPro" id="IPR000531">
    <property type="entry name" value="Beta-barrel_TonB"/>
</dbReference>